<sequence>MASVECDELKKVSSGKRKVESFAGEEEELCSCAAKKIDLSESKAKEKSVPVVSGAPTKMEEKKKMWLLPQEEAWVHDEYARKGFVEMDYDYFGERTEANMRCDQAREEVFGHWHFSSDSEDDDMQRLIKRTCRRFV</sequence>
<dbReference type="AlphaFoldDB" id="A0A0D9WDJ0"/>
<dbReference type="HOGENOM" id="CLU_113072_0_0_1"/>
<reference evidence="2" key="2">
    <citation type="submission" date="2013-12" db="EMBL/GenBank/DDBJ databases">
        <authorList>
            <person name="Yu Y."/>
            <person name="Lee S."/>
            <person name="de Baynast K."/>
            <person name="Wissotski M."/>
            <person name="Liu L."/>
            <person name="Talag J."/>
            <person name="Goicoechea J."/>
            <person name="Angelova A."/>
            <person name="Jetty R."/>
            <person name="Kudrna D."/>
            <person name="Golser W."/>
            <person name="Rivera L."/>
            <person name="Zhang J."/>
            <person name="Wing R."/>
        </authorList>
    </citation>
    <scope>NUCLEOTIDE SEQUENCE</scope>
</reference>
<reference evidence="1" key="3">
    <citation type="submission" date="2015-04" db="UniProtKB">
        <authorList>
            <consortium name="EnsemblPlants"/>
        </authorList>
    </citation>
    <scope>IDENTIFICATION</scope>
</reference>
<evidence type="ECO:0000313" key="1">
    <source>
        <dbReference type="EnsemblPlants" id="LPERR05G04960.1"/>
    </source>
</evidence>
<accession>A0A0D9WDJ0</accession>
<name>A0A0D9WDJ0_9ORYZ</name>
<proteinExistence type="predicted"/>
<reference evidence="1 2" key="1">
    <citation type="submission" date="2012-08" db="EMBL/GenBank/DDBJ databases">
        <title>Oryza genome evolution.</title>
        <authorList>
            <person name="Wing R.A."/>
        </authorList>
    </citation>
    <scope>NUCLEOTIDE SEQUENCE</scope>
</reference>
<dbReference type="Gramene" id="LPERR05G04960.1">
    <property type="protein sequence ID" value="LPERR05G04960.1"/>
    <property type="gene ID" value="LPERR05G04960"/>
</dbReference>
<dbReference type="Proteomes" id="UP000032180">
    <property type="component" value="Chromosome 5"/>
</dbReference>
<keyword evidence="2" id="KW-1185">Reference proteome</keyword>
<organism evidence="1 2">
    <name type="scientific">Leersia perrieri</name>
    <dbReference type="NCBI Taxonomy" id="77586"/>
    <lineage>
        <taxon>Eukaryota</taxon>
        <taxon>Viridiplantae</taxon>
        <taxon>Streptophyta</taxon>
        <taxon>Embryophyta</taxon>
        <taxon>Tracheophyta</taxon>
        <taxon>Spermatophyta</taxon>
        <taxon>Magnoliopsida</taxon>
        <taxon>Liliopsida</taxon>
        <taxon>Poales</taxon>
        <taxon>Poaceae</taxon>
        <taxon>BOP clade</taxon>
        <taxon>Oryzoideae</taxon>
        <taxon>Oryzeae</taxon>
        <taxon>Oryzinae</taxon>
        <taxon>Leersia</taxon>
    </lineage>
</organism>
<dbReference type="EnsemblPlants" id="LPERR05G04960.1">
    <property type="protein sequence ID" value="LPERR05G04960.1"/>
    <property type="gene ID" value="LPERR05G04960"/>
</dbReference>
<evidence type="ECO:0000313" key="2">
    <source>
        <dbReference type="Proteomes" id="UP000032180"/>
    </source>
</evidence>
<protein>
    <submittedName>
        <fullName evidence="1">Uncharacterized protein</fullName>
    </submittedName>
</protein>